<dbReference type="NCBIfam" id="NF033540">
    <property type="entry name" value="transpos_IS701"/>
    <property type="match status" value="1"/>
</dbReference>
<dbReference type="EMBL" id="JBHUFB010000014">
    <property type="protein sequence ID" value="MFD1814384.1"/>
    <property type="molecule type" value="Genomic_DNA"/>
</dbReference>
<feature type="non-terminal residue" evidence="2">
    <location>
        <position position="250"/>
    </location>
</feature>
<keyword evidence="3" id="KW-1185">Reference proteome</keyword>
<evidence type="ECO:0000259" key="1">
    <source>
        <dbReference type="Pfam" id="PF13546"/>
    </source>
</evidence>
<accession>A0ABW4P9J0</accession>
<gene>
    <name evidence="2" type="ORF">ACFSJG_19375</name>
</gene>
<dbReference type="PANTHER" id="PTHR33627">
    <property type="entry name" value="TRANSPOSASE"/>
    <property type="match status" value="1"/>
</dbReference>
<reference evidence="3" key="1">
    <citation type="journal article" date="2019" name="Int. J. Syst. Evol. Microbiol.">
        <title>The Global Catalogue of Microorganisms (GCM) 10K type strain sequencing project: providing services to taxonomists for standard genome sequencing and annotation.</title>
        <authorList>
            <consortium name="The Broad Institute Genomics Platform"/>
            <consortium name="The Broad Institute Genome Sequencing Center for Infectious Disease"/>
            <person name="Wu L."/>
            <person name="Ma J."/>
        </authorList>
    </citation>
    <scope>NUCLEOTIDE SEQUENCE [LARGE SCALE GENOMIC DNA]</scope>
    <source>
        <strain evidence="3">DT72</strain>
    </source>
</reference>
<dbReference type="InterPro" id="IPR012337">
    <property type="entry name" value="RNaseH-like_sf"/>
</dbReference>
<sequence>MDAAALSEVDVRLDSFVGEVFSSLSRKDRVATAGVYTRGLMLAGERKSMQPMAQRLGVDHQRLQQFVTSSPWKVEPVRMTLSRKACEVIAPDAWVVDDTGFGKDGDFSPCVARQYSGTLGKVGNCQIAVSVHAASDDASCPLNWRLFVPKSWDEHCADDPAAANAVAARRKKSAVPDGERHRPKWEMAVEMIDELLAWGRPRPQVVVADAGYGEGAQFRAALTDRDIPYMVAVKAATSVYPADAVPETPP</sequence>
<evidence type="ECO:0000313" key="3">
    <source>
        <dbReference type="Proteomes" id="UP001597286"/>
    </source>
</evidence>
<proteinExistence type="predicted"/>
<dbReference type="SUPFAM" id="SSF53098">
    <property type="entry name" value="Ribonuclease H-like"/>
    <property type="match status" value="1"/>
</dbReference>
<feature type="domain" description="Transposase IS701-like DDE" evidence="1">
    <location>
        <begin position="19"/>
        <end position="250"/>
    </location>
</feature>
<dbReference type="PANTHER" id="PTHR33627:SF1">
    <property type="entry name" value="TRANSPOSASE"/>
    <property type="match status" value="1"/>
</dbReference>
<protein>
    <submittedName>
        <fullName evidence="2">IS701 family transposase</fullName>
    </submittedName>
</protein>
<dbReference type="InterPro" id="IPR039365">
    <property type="entry name" value="IS701-like"/>
</dbReference>
<dbReference type="RefSeq" id="WP_378486882.1">
    <property type="nucleotide sequence ID" value="NZ_JBHUFB010000014.1"/>
</dbReference>
<evidence type="ECO:0000313" key="2">
    <source>
        <dbReference type="EMBL" id="MFD1814384.1"/>
    </source>
</evidence>
<dbReference type="Proteomes" id="UP001597286">
    <property type="component" value="Unassembled WGS sequence"/>
</dbReference>
<organism evidence="2 3">
    <name type="scientific">Rhodococcus gannanensis</name>
    <dbReference type="NCBI Taxonomy" id="1960308"/>
    <lineage>
        <taxon>Bacteria</taxon>
        <taxon>Bacillati</taxon>
        <taxon>Actinomycetota</taxon>
        <taxon>Actinomycetes</taxon>
        <taxon>Mycobacteriales</taxon>
        <taxon>Nocardiaceae</taxon>
        <taxon>Rhodococcus</taxon>
    </lineage>
</organism>
<dbReference type="Pfam" id="PF13546">
    <property type="entry name" value="DDE_5"/>
    <property type="match status" value="1"/>
</dbReference>
<comment type="caution">
    <text evidence="2">The sequence shown here is derived from an EMBL/GenBank/DDBJ whole genome shotgun (WGS) entry which is preliminary data.</text>
</comment>
<dbReference type="InterPro" id="IPR038721">
    <property type="entry name" value="IS701-like_DDE_dom"/>
</dbReference>
<name>A0ABW4P9J0_9NOCA</name>